<dbReference type="PANTHER" id="PTHR16019">
    <property type="entry name" value="SYNAPSE-ASSOCIATED PROTEIN"/>
    <property type="match status" value="1"/>
</dbReference>
<evidence type="ECO:0000313" key="3">
    <source>
        <dbReference type="Proteomes" id="UP001201549"/>
    </source>
</evidence>
<feature type="non-terminal residue" evidence="2">
    <location>
        <position position="1"/>
    </location>
</feature>
<organism evidence="2 3">
    <name type="scientific">Shewanella electrica</name>
    <dbReference type="NCBI Taxonomy" id="515560"/>
    <lineage>
        <taxon>Bacteria</taxon>
        <taxon>Pseudomonadati</taxon>
        <taxon>Pseudomonadota</taxon>
        <taxon>Gammaproteobacteria</taxon>
        <taxon>Alteromonadales</taxon>
        <taxon>Shewanellaceae</taxon>
        <taxon>Shewanella</taxon>
    </lineage>
</organism>
<name>A0ABT2FS92_9GAMM</name>
<dbReference type="EMBL" id="JAKOGG010000757">
    <property type="protein sequence ID" value="MCS4559103.1"/>
    <property type="molecule type" value="Genomic_DNA"/>
</dbReference>
<feature type="non-terminal residue" evidence="2">
    <location>
        <position position="78"/>
    </location>
</feature>
<dbReference type="Proteomes" id="UP001201549">
    <property type="component" value="Unassembled WGS sequence"/>
</dbReference>
<feature type="compositionally biased region" description="Acidic residues" evidence="1">
    <location>
        <begin position="30"/>
        <end position="48"/>
    </location>
</feature>
<gene>
    <name evidence="2" type="ORF">L9G74_22030</name>
</gene>
<evidence type="ECO:0008006" key="4">
    <source>
        <dbReference type="Google" id="ProtNLM"/>
    </source>
</evidence>
<dbReference type="PANTHER" id="PTHR16019:SF15">
    <property type="entry name" value="OS01G0273300 PROTEIN"/>
    <property type="match status" value="1"/>
</dbReference>
<feature type="region of interest" description="Disordered" evidence="1">
    <location>
        <begin position="26"/>
        <end position="78"/>
    </location>
</feature>
<accession>A0ABT2FS92</accession>
<evidence type="ECO:0000313" key="2">
    <source>
        <dbReference type="EMBL" id="MCS4559103.1"/>
    </source>
</evidence>
<feature type="compositionally biased region" description="Basic and acidic residues" evidence="1">
    <location>
        <begin position="60"/>
        <end position="78"/>
    </location>
</feature>
<evidence type="ECO:0000256" key="1">
    <source>
        <dbReference type="SAM" id="MobiDB-lite"/>
    </source>
</evidence>
<sequence>FWCRYFFAVDKLRQAEDVRTKLVTRAMSKEDEEELSWDVDDDDEDDDNGDHTEGANTVVNKKEEQIEEPVSHKTEDDK</sequence>
<protein>
    <recommendedName>
        <fullName evidence="4">BSD domain-containing protein</fullName>
    </recommendedName>
</protein>
<dbReference type="InterPro" id="IPR051494">
    <property type="entry name" value="BSD_domain-containing"/>
</dbReference>
<comment type="caution">
    <text evidence="2">The sequence shown here is derived from an EMBL/GenBank/DDBJ whole genome shotgun (WGS) entry which is preliminary data.</text>
</comment>
<reference evidence="3" key="1">
    <citation type="submission" date="2023-07" db="EMBL/GenBank/DDBJ databases">
        <title>Shewanella mangrovi sp. nov., an acetaldehyde- degrading bacterium isolated from mangrove sediment.</title>
        <authorList>
            <person name="Liu Y."/>
        </authorList>
    </citation>
    <scope>NUCLEOTIDE SEQUENCE [LARGE SCALE GENOMIC DNA]</scope>
    <source>
        <strain evidence="3">C32</strain>
    </source>
</reference>
<proteinExistence type="predicted"/>
<keyword evidence="3" id="KW-1185">Reference proteome</keyword>